<protein>
    <submittedName>
        <fullName evidence="3">Transposase</fullName>
    </submittedName>
</protein>
<feature type="region of interest" description="Disordered" evidence="1">
    <location>
        <begin position="108"/>
        <end position="133"/>
    </location>
</feature>
<dbReference type="RefSeq" id="WP_346131245.1">
    <property type="nucleotide sequence ID" value="NZ_JBHMCE010000008.1"/>
</dbReference>
<sequence>MRHPHRAAVPPTTQRSDLAGWAGYGYRRSHSRWFWGLRLHLICTPAGRPVTSALATPKIDERQVLMAVLDHHPDLLVDRPGLLIADKGHVSAELDRYLTERGVLRPSYCNRTPRPASSTSNPFVSSSNRSTTP</sequence>
<gene>
    <name evidence="3" type="ORF">ACFFRN_26810</name>
</gene>
<dbReference type="InterPro" id="IPR002559">
    <property type="entry name" value="Transposase_11"/>
</dbReference>
<evidence type="ECO:0000256" key="1">
    <source>
        <dbReference type="SAM" id="MobiDB-lite"/>
    </source>
</evidence>
<reference evidence="3 4" key="1">
    <citation type="submission" date="2024-09" db="EMBL/GenBank/DDBJ databases">
        <authorList>
            <person name="Sun Q."/>
            <person name="Mori K."/>
        </authorList>
    </citation>
    <scope>NUCLEOTIDE SEQUENCE [LARGE SCALE GENOMIC DNA]</scope>
    <source>
        <strain evidence="3 4">JCM 3323</strain>
    </source>
</reference>
<dbReference type="Pfam" id="PF01609">
    <property type="entry name" value="DDE_Tnp_1"/>
    <property type="match status" value="1"/>
</dbReference>
<feature type="compositionally biased region" description="Low complexity" evidence="1">
    <location>
        <begin position="117"/>
        <end position="133"/>
    </location>
</feature>
<dbReference type="EMBL" id="JBHMCE010000008">
    <property type="protein sequence ID" value="MFB9530228.1"/>
    <property type="molecule type" value="Genomic_DNA"/>
</dbReference>
<organism evidence="3 4">
    <name type="scientific">Nonomuraea roseola</name>
    <dbReference type="NCBI Taxonomy" id="46179"/>
    <lineage>
        <taxon>Bacteria</taxon>
        <taxon>Bacillati</taxon>
        <taxon>Actinomycetota</taxon>
        <taxon>Actinomycetes</taxon>
        <taxon>Streptosporangiales</taxon>
        <taxon>Streptosporangiaceae</taxon>
        <taxon>Nonomuraea</taxon>
    </lineage>
</organism>
<dbReference type="Proteomes" id="UP001589646">
    <property type="component" value="Unassembled WGS sequence"/>
</dbReference>
<evidence type="ECO:0000313" key="3">
    <source>
        <dbReference type="EMBL" id="MFB9530228.1"/>
    </source>
</evidence>
<name>A0ABV5Q5F4_9ACTN</name>
<feature type="domain" description="Transposase IS4-like" evidence="2">
    <location>
        <begin position="16"/>
        <end position="103"/>
    </location>
</feature>
<proteinExistence type="predicted"/>
<evidence type="ECO:0000259" key="2">
    <source>
        <dbReference type="Pfam" id="PF01609"/>
    </source>
</evidence>
<accession>A0ABV5Q5F4</accession>
<evidence type="ECO:0000313" key="4">
    <source>
        <dbReference type="Proteomes" id="UP001589646"/>
    </source>
</evidence>
<comment type="caution">
    <text evidence="3">The sequence shown here is derived from an EMBL/GenBank/DDBJ whole genome shotgun (WGS) entry which is preliminary data.</text>
</comment>
<keyword evidence="4" id="KW-1185">Reference proteome</keyword>